<sequence length="511" mass="53709">MFGRRPRATWLTGLAATAVAAGVLTGTPANAVVGDAAKDGTYPFTAKLDIGSGKRACTGALVDPQWLLTAASCFADNPGQDKVAAGKPKLAASATIGRTDLSGKGGQVRTVTELVPRTDRDLVMAKLSAPVDDITPVTVASAAPAQGDTLRVAGYGRTKDEWVPGRLHSGGFFVDAVDKTTLAVTGKDGASVCMGDTGGPALRETEAGGYELAGVNHASWQGGCFGSEETRTGAVETRVDDLHGWVQQIRLTALYEHVTDVVTAADFNGDGRPDVAAVLDDKNLHVFYTGPDNKLAYGRELWNHDGSWGRKRAIAAGDFDGDGLTDIAALNVDGFLDLYPGTKSGKLGSPRSMAKDGSWKTVSKFARYKADDSGRDGLVAIWNDGSLYAYTTAADGRLSGFKRQVWHDKTWSKKHLTTADFNGDRRDDIAAVSQTGGLGLYTGNAKGTFDYDKAMWPDESWGGFRAVMGGDFDGDGKADIAAINSSGGLYLYPGNGKGTLGSRSPMWPSAS</sequence>
<dbReference type="Gene3D" id="2.40.128.340">
    <property type="match status" value="2"/>
</dbReference>
<dbReference type="InterPro" id="IPR001254">
    <property type="entry name" value="Trypsin_dom"/>
</dbReference>
<dbReference type="Gene3D" id="2.40.10.10">
    <property type="entry name" value="Trypsin-like serine proteases"/>
    <property type="match status" value="1"/>
</dbReference>
<dbReference type="SUPFAM" id="SSF69318">
    <property type="entry name" value="Integrin alpha N-terminal domain"/>
    <property type="match status" value="1"/>
</dbReference>
<dbReference type="SUPFAM" id="SSF50494">
    <property type="entry name" value="Trypsin-like serine proteases"/>
    <property type="match status" value="1"/>
</dbReference>
<feature type="signal peptide" evidence="10">
    <location>
        <begin position="1"/>
        <end position="31"/>
    </location>
</feature>
<comment type="caution">
    <text evidence="12">The sequence shown here is derived from an EMBL/GenBank/DDBJ whole genome shotgun (WGS) entry which is preliminary data.</text>
</comment>
<evidence type="ECO:0000256" key="1">
    <source>
        <dbReference type="ARBA" id="ARBA00004239"/>
    </source>
</evidence>
<keyword evidence="4 10" id="KW-0732">Signal</keyword>
<keyword evidence="13" id="KW-1185">Reference proteome</keyword>
<keyword evidence="2" id="KW-0964">Secreted</keyword>
<dbReference type="InterPro" id="IPR028994">
    <property type="entry name" value="Integrin_alpha_N"/>
</dbReference>
<evidence type="ECO:0000259" key="11">
    <source>
        <dbReference type="PROSITE" id="PS50240"/>
    </source>
</evidence>
<dbReference type="PROSITE" id="PS50240">
    <property type="entry name" value="TRYPSIN_DOM"/>
    <property type="match status" value="1"/>
</dbReference>
<dbReference type="AlphaFoldDB" id="A0A401VY04"/>
<reference evidence="12 13" key="1">
    <citation type="submission" date="2018-11" db="EMBL/GenBank/DDBJ databases">
        <title>Whole genome sequence of Streptomyces paromomycinus NBRC 15454(T).</title>
        <authorList>
            <person name="Komaki H."/>
            <person name="Tamura T."/>
        </authorList>
    </citation>
    <scope>NUCLEOTIDE SEQUENCE [LARGE SCALE GENOMIC DNA]</scope>
    <source>
        <strain evidence="12 13">NBRC 15454</strain>
    </source>
</reference>
<dbReference type="Pfam" id="PF13517">
    <property type="entry name" value="FG-GAP_3"/>
    <property type="match status" value="2"/>
</dbReference>
<dbReference type="GO" id="GO:0005576">
    <property type="term" value="C:extracellular region"/>
    <property type="evidence" value="ECO:0007669"/>
    <property type="project" value="UniProtKB-SubCell"/>
</dbReference>
<dbReference type="InterPro" id="IPR009003">
    <property type="entry name" value="Peptidase_S1_PA"/>
</dbReference>
<dbReference type="SMART" id="SM00020">
    <property type="entry name" value="Tryp_SPc"/>
    <property type="match status" value="1"/>
</dbReference>
<keyword evidence="3" id="KW-0645">Protease</keyword>
<name>A0A401VY04_STREY</name>
<dbReference type="InterPro" id="IPR001314">
    <property type="entry name" value="Peptidase_S1A"/>
</dbReference>
<feature type="chain" id="PRO_5019560030" description="chymotrypsin" evidence="10">
    <location>
        <begin position="32"/>
        <end position="511"/>
    </location>
</feature>
<keyword evidence="7" id="KW-0865">Zymogen</keyword>
<dbReference type="InterPro" id="IPR013517">
    <property type="entry name" value="FG-GAP"/>
</dbReference>
<organism evidence="12 13">
    <name type="scientific">Streptomyces paromomycinus</name>
    <name type="common">Streptomyces rimosus subsp. paromomycinus</name>
    <dbReference type="NCBI Taxonomy" id="92743"/>
    <lineage>
        <taxon>Bacteria</taxon>
        <taxon>Bacillati</taxon>
        <taxon>Actinomycetota</taxon>
        <taxon>Actinomycetes</taxon>
        <taxon>Kitasatosporales</taxon>
        <taxon>Streptomycetaceae</taxon>
        <taxon>Streptomyces</taxon>
    </lineage>
</organism>
<evidence type="ECO:0000313" key="13">
    <source>
        <dbReference type="Proteomes" id="UP000286746"/>
    </source>
</evidence>
<evidence type="ECO:0000256" key="8">
    <source>
        <dbReference type="ARBA" id="ARBA00023157"/>
    </source>
</evidence>
<dbReference type="EMBL" id="BHZD01000001">
    <property type="protein sequence ID" value="GCD41939.1"/>
    <property type="molecule type" value="Genomic_DNA"/>
</dbReference>
<gene>
    <name evidence="12" type="ORF">GKJPGBOP_01597</name>
</gene>
<proteinExistence type="predicted"/>
<dbReference type="Pfam" id="PF00089">
    <property type="entry name" value="Trypsin"/>
    <property type="match status" value="1"/>
</dbReference>
<protein>
    <recommendedName>
        <fullName evidence="9">chymotrypsin</fullName>
        <ecNumber evidence="9">3.4.21.1</ecNumber>
    </recommendedName>
</protein>
<dbReference type="InterPro" id="IPR043504">
    <property type="entry name" value="Peptidase_S1_PA_chymotrypsin"/>
</dbReference>
<dbReference type="GO" id="GO:0004252">
    <property type="term" value="F:serine-type endopeptidase activity"/>
    <property type="evidence" value="ECO:0007669"/>
    <property type="project" value="UniProtKB-EC"/>
</dbReference>
<dbReference type="PRINTS" id="PR00722">
    <property type="entry name" value="CHYMOTRYPSIN"/>
</dbReference>
<evidence type="ECO:0000256" key="5">
    <source>
        <dbReference type="ARBA" id="ARBA00022801"/>
    </source>
</evidence>
<keyword evidence="6" id="KW-0720">Serine protease</keyword>
<evidence type="ECO:0000256" key="7">
    <source>
        <dbReference type="ARBA" id="ARBA00023145"/>
    </source>
</evidence>
<evidence type="ECO:0000313" key="12">
    <source>
        <dbReference type="EMBL" id="GCD41939.1"/>
    </source>
</evidence>
<dbReference type="PANTHER" id="PTHR24250">
    <property type="entry name" value="CHYMOTRYPSIN-RELATED"/>
    <property type="match status" value="1"/>
</dbReference>
<comment type="subcellular location">
    <subcellularLocation>
        <location evidence="1">Secreted</location>
        <location evidence="1">Extracellular space</location>
    </subcellularLocation>
</comment>
<dbReference type="Proteomes" id="UP000286746">
    <property type="component" value="Unassembled WGS sequence"/>
</dbReference>
<feature type="domain" description="Peptidase S1" evidence="11">
    <location>
        <begin position="32"/>
        <end position="251"/>
    </location>
</feature>
<dbReference type="GO" id="GO:0006508">
    <property type="term" value="P:proteolysis"/>
    <property type="evidence" value="ECO:0007669"/>
    <property type="project" value="UniProtKB-KW"/>
</dbReference>
<keyword evidence="5 12" id="KW-0378">Hydrolase</keyword>
<evidence type="ECO:0000256" key="2">
    <source>
        <dbReference type="ARBA" id="ARBA00022525"/>
    </source>
</evidence>
<evidence type="ECO:0000256" key="9">
    <source>
        <dbReference type="ARBA" id="ARBA00044036"/>
    </source>
</evidence>
<evidence type="ECO:0000256" key="4">
    <source>
        <dbReference type="ARBA" id="ARBA00022729"/>
    </source>
</evidence>
<evidence type="ECO:0000256" key="3">
    <source>
        <dbReference type="ARBA" id="ARBA00022670"/>
    </source>
</evidence>
<keyword evidence="8" id="KW-1015">Disulfide bond</keyword>
<accession>A0A401VY04</accession>
<dbReference type="PANTHER" id="PTHR24250:SF65">
    <property type="entry name" value="CHYMOTRYPSINOGEN B"/>
    <property type="match status" value="1"/>
</dbReference>
<dbReference type="RefSeq" id="WP_125053177.1">
    <property type="nucleotide sequence ID" value="NZ_BHZD01000001.1"/>
</dbReference>
<dbReference type="EC" id="3.4.21.1" evidence="9"/>
<evidence type="ECO:0000256" key="6">
    <source>
        <dbReference type="ARBA" id="ARBA00022825"/>
    </source>
</evidence>
<evidence type="ECO:0000256" key="10">
    <source>
        <dbReference type="SAM" id="SignalP"/>
    </source>
</evidence>